<keyword evidence="14" id="KW-0407">Ion channel</keyword>
<reference evidence="24 25" key="1">
    <citation type="submission" date="2019-07" db="EMBL/GenBank/DDBJ databases">
        <title>Draft genome assembly of a fouling barnacle, Amphibalanus amphitrite (Darwin, 1854): The first reference genome for Thecostraca.</title>
        <authorList>
            <person name="Kim W."/>
        </authorList>
    </citation>
    <scope>NUCLEOTIDE SEQUENCE [LARGE SCALE GENOMIC DNA]</scope>
    <source>
        <strain evidence="24">SNU_AA5</strain>
        <tissue evidence="24">Soma without cirri and trophi</tissue>
    </source>
</reference>
<evidence type="ECO:0000256" key="19">
    <source>
        <dbReference type="PIRSR" id="PIRSR601508-3"/>
    </source>
</evidence>
<feature type="chain" id="PRO_5025439566" description="Glutamate receptor 1" evidence="21">
    <location>
        <begin position="22"/>
        <end position="817"/>
    </location>
</feature>
<evidence type="ECO:0000256" key="12">
    <source>
        <dbReference type="ARBA" id="ARBA00023257"/>
    </source>
</evidence>
<dbReference type="Proteomes" id="UP000440578">
    <property type="component" value="Unassembled WGS sequence"/>
</dbReference>
<dbReference type="InterPro" id="IPR001508">
    <property type="entry name" value="Iono_Glu_rcpt_met"/>
</dbReference>
<dbReference type="Gene3D" id="3.40.190.10">
    <property type="entry name" value="Periplasmic binding protein-like II"/>
    <property type="match status" value="2"/>
</dbReference>
<dbReference type="FunFam" id="1.10.287.70:FF:000064">
    <property type="entry name" value="Glutamate receptor ionotropic, kainate"/>
    <property type="match status" value="1"/>
</dbReference>
<evidence type="ECO:0000256" key="8">
    <source>
        <dbReference type="ARBA" id="ARBA00023065"/>
    </source>
</evidence>
<comment type="caution">
    <text evidence="24">The sequence shown here is derived from an EMBL/GenBank/DDBJ whole genome shotgun (WGS) entry which is preliminary data.</text>
</comment>
<keyword evidence="9 20" id="KW-0472">Membrane</keyword>
<accession>A0A6A4V6X2</accession>
<feature type="site" description="Crucial to convey clamshell closure to channel opening" evidence="18">
    <location>
        <position position="555"/>
    </location>
</feature>
<dbReference type="FunFam" id="3.40.190.10:FF:000060">
    <property type="entry name" value="Glutamate receptor ionotropic, kainate 1"/>
    <property type="match status" value="1"/>
</dbReference>
<evidence type="ECO:0000313" key="24">
    <source>
        <dbReference type="EMBL" id="KAF0289443.1"/>
    </source>
</evidence>
<feature type="signal peptide" evidence="21">
    <location>
        <begin position="1"/>
        <end position="21"/>
    </location>
</feature>
<keyword evidence="8" id="KW-0406">Ion transport</keyword>
<evidence type="ECO:0000256" key="2">
    <source>
        <dbReference type="ARBA" id="ARBA00022448"/>
    </source>
</evidence>
<evidence type="ECO:0000256" key="13">
    <source>
        <dbReference type="ARBA" id="ARBA00023286"/>
    </source>
</evidence>
<dbReference type="GO" id="GO:0004970">
    <property type="term" value="F:glutamate-gated receptor activity"/>
    <property type="evidence" value="ECO:0007669"/>
    <property type="project" value="UniProtKB-ARBA"/>
</dbReference>
<evidence type="ECO:0000256" key="15">
    <source>
        <dbReference type="ARBA" id="ARBA00034104"/>
    </source>
</evidence>
<sequence length="817" mass="91420">MAPVTAAALLVFLLAATPAAGYYNVTIVCATLAEVGMAAIFGPGLEPASGHIQAICDAKAIPHIQTHPRDVGGRRQFSINLHPQPAMLRRAFAEILAKNHWEFFAVLYEDNTSLLRLQELLQLASFRPELRMVVRQLPADEHYRHLLRQLMHDEVRHVVLDCDIKSDLHTVNLVDFQYSGANITGLRLINPRAQDISGLQPRGRLLKTEEALLYDSVMLFAEAFYDLMNPMEATIPPLDCKKDNIWMHGDSLINFMRRVENRNGLTGRIEFDTEGQRSQFSLDLLELSDSGLTERGTWTPSGLNISKRVAAAAKAGNRTLIVTTILKAPYTMYKETSTQQQGNDRFEGICVDIIDELAKELNFNYSFRLNPDDTPGREDPVTGKWNGMIGELLDGKAQLAITDLTITKARQEVVEFTMQWLSLGIGLLYTKPVKQPPNLFSFLSPLSLEVWIYIALAYLGVSVLMFLLARFSPYEWVNPHPCNDEPEELENEVNIRNGCWFTIGSLMQQGSDIAPKAVSTRMVAGSWWFFTLIMVSSYTANLAAFLTVETLVSPISSAEDLARQSEIKYGVQEGGSTASFFKQSRTYPFDKMWKVMENAEPSVFEKTKAGIDRVSEEAGKYAYFMESSTIEYNIERRCDLTMWLFLNAAHLFKVGGLLDNKGYGIAVGKTSPVSASELTEVILKMQEDGRLQRLKTMWWKNKKDGGKCDEQVAKGNVAALTLKNVGGVFVCLMCGMALAVIQSCLEFIWAVRQQAAEENVPFASEVMKDLSFVFRFRGNTKPVRRPITSDEDEATIPFSTNSSGQYAASGYGYNNRT</sequence>
<name>A0A6A4V6X2_AMPAM</name>
<evidence type="ECO:0000256" key="17">
    <source>
        <dbReference type="PIRSR" id="PIRSR601508-1"/>
    </source>
</evidence>
<dbReference type="OrthoDB" id="5984008at2759"/>
<gene>
    <name evidence="24" type="primary">GRIA2_2</name>
    <name evidence="24" type="ORF">FJT64_001272</name>
</gene>
<evidence type="ECO:0000256" key="18">
    <source>
        <dbReference type="PIRSR" id="PIRSR601508-2"/>
    </source>
</evidence>
<proteinExistence type="inferred from homology"/>
<keyword evidence="7" id="KW-0770">Synapse</keyword>
<feature type="transmembrane region" description="Helical" evidence="20">
    <location>
        <begin position="450"/>
        <end position="469"/>
    </location>
</feature>
<keyword evidence="2" id="KW-0813">Transport</keyword>
<keyword evidence="10 24" id="KW-0675">Receptor</keyword>
<feature type="binding site" evidence="17">
    <location>
        <position position="626"/>
    </location>
    <ligand>
        <name>L-glutamate</name>
        <dbReference type="ChEBI" id="CHEBI:29985"/>
    </ligand>
</feature>
<feature type="binding site" evidence="17">
    <location>
        <position position="577"/>
    </location>
    <ligand>
        <name>L-glutamate</name>
        <dbReference type="ChEBI" id="CHEBI:29985"/>
    </ligand>
</feature>
<dbReference type="SUPFAM" id="SSF53850">
    <property type="entry name" value="Periplasmic binding protein-like II"/>
    <property type="match status" value="1"/>
</dbReference>
<dbReference type="EMBL" id="VIIS01002031">
    <property type="protein sequence ID" value="KAF0289443.1"/>
    <property type="molecule type" value="Genomic_DNA"/>
</dbReference>
<dbReference type="SMART" id="SM00079">
    <property type="entry name" value="PBPe"/>
    <property type="match status" value="1"/>
</dbReference>
<dbReference type="GO" id="GO:0008328">
    <property type="term" value="C:ionotropic glutamate receptor complex"/>
    <property type="evidence" value="ECO:0007669"/>
    <property type="project" value="UniProtKB-ARBA"/>
</dbReference>
<evidence type="ECO:0000256" key="9">
    <source>
        <dbReference type="ARBA" id="ARBA00023136"/>
    </source>
</evidence>
<dbReference type="AlphaFoldDB" id="A0A6A4V6X2"/>
<feature type="binding site" evidence="17">
    <location>
        <position position="576"/>
    </location>
    <ligand>
        <name>L-glutamate</name>
        <dbReference type="ChEBI" id="CHEBI:29985"/>
    </ligand>
</feature>
<evidence type="ECO:0000256" key="1">
    <source>
        <dbReference type="ARBA" id="ARBA00008685"/>
    </source>
</evidence>
<keyword evidence="12" id="KW-0628">Postsynaptic cell membrane</keyword>
<protein>
    <recommendedName>
        <fullName evidence="16">Glutamate receptor 1</fullName>
    </recommendedName>
</protein>
<dbReference type="InterPro" id="IPR019594">
    <property type="entry name" value="Glu/Gly-bd"/>
</dbReference>
<dbReference type="InterPro" id="IPR015683">
    <property type="entry name" value="Ionotropic_Glu_rcpt"/>
</dbReference>
<dbReference type="Pfam" id="PF01094">
    <property type="entry name" value="ANF_receptor"/>
    <property type="match status" value="1"/>
</dbReference>
<dbReference type="Pfam" id="PF10613">
    <property type="entry name" value="Lig_chan-Glu_bd"/>
    <property type="match status" value="1"/>
</dbReference>
<feature type="binding site" evidence="17">
    <location>
        <position position="405"/>
    </location>
    <ligand>
        <name>L-glutamate</name>
        <dbReference type="ChEBI" id="CHEBI:29985"/>
    </ligand>
</feature>
<evidence type="ECO:0000256" key="5">
    <source>
        <dbReference type="ARBA" id="ARBA00022729"/>
    </source>
</evidence>
<dbReference type="InterPro" id="IPR028082">
    <property type="entry name" value="Peripla_BP_I"/>
</dbReference>
<dbReference type="SUPFAM" id="SSF53822">
    <property type="entry name" value="Periplasmic binding protein-like I"/>
    <property type="match status" value="1"/>
</dbReference>
<dbReference type="InterPro" id="IPR001320">
    <property type="entry name" value="Iontro_rcpt_C"/>
</dbReference>
<feature type="transmembrane region" description="Helical" evidence="20">
    <location>
        <begin position="527"/>
        <end position="548"/>
    </location>
</feature>
<evidence type="ECO:0000313" key="25">
    <source>
        <dbReference type="Proteomes" id="UP000440578"/>
    </source>
</evidence>
<keyword evidence="19" id="KW-1015">Disulfide bond</keyword>
<dbReference type="GO" id="GO:0045211">
    <property type="term" value="C:postsynaptic membrane"/>
    <property type="evidence" value="ECO:0007669"/>
    <property type="project" value="UniProtKB-SubCell"/>
</dbReference>
<comment type="similarity">
    <text evidence="1">Belongs to the glutamate-gated ion channel (TC 1.A.10.1) family.</text>
</comment>
<dbReference type="Gene3D" id="1.10.287.70">
    <property type="match status" value="1"/>
</dbReference>
<evidence type="ECO:0000256" key="10">
    <source>
        <dbReference type="ARBA" id="ARBA00023170"/>
    </source>
</evidence>
<evidence type="ECO:0000256" key="16">
    <source>
        <dbReference type="ARBA" id="ARBA00072754"/>
    </source>
</evidence>
<feature type="disulfide bond" evidence="19">
    <location>
        <begin position="638"/>
        <end position="708"/>
    </location>
</feature>
<evidence type="ECO:0000256" key="20">
    <source>
        <dbReference type="SAM" id="Phobius"/>
    </source>
</evidence>
<feature type="site" description="Interaction with the cone snail toxin Con-ikot-ikot" evidence="18">
    <location>
        <position position="684"/>
    </location>
</feature>
<keyword evidence="11" id="KW-0325">Glycoprotein</keyword>
<keyword evidence="6 20" id="KW-1133">Transmembrane helix</keyword>
<keyword evidence="4 20" id="KW-0812">Transmembrane</keyword>
<keyword evidence="5 21" id="KW-0732">Signal</keyword>
<evidence type="ECO:0000256" key="3">
    <source>
        <dbReference type="ARBA" id="ARBA00022475"/>
    </source>
</evidence>
<feature type="binding site" evidence="17">
    <location>
        <position position="410"/>
    </location>
    <ligand>
        <name>L-glutamate</name>
        <dbReference type="ChEBI" id="CHEBI:29985"/>
    </ligand>
</feature>
<dbReference type="Gene3D" id="3.40.50.2300">
    <property type="match status" value="2"/>
</dbReference>
<keyword evidence="13" id="KW-1071">Ligand-gated ion channel</keyword>
<feature type="domain" description="Ionotropic glutamate receptor L-glutamate and glycine-binding" evidence="23">
    <location>
        <begin position="329"/>
        <end position="394"/>
    </location>
</feature>
<evidence type="ECO:0000256" key="14">
    <source>
        <dbReference type="ARBA" id="ARBA00023303"/>
    </source>
</evidence>
<dbReference type="SMART" id="SM00918">
    <property type="entry name" value="Lig_chan-Glu_bd"/>
    <property type="match status" value="1"/>
</dbReference>
<feature type="site" description="Interaction with the cone snail toxin Con-ikot-ikot" evidence="18">
    <location>
        <position position="582"/>
    </location>
</feature>
<keyword evidence="25" id="KW-1185">Reference proteome</keyword>
<evidence type="ECO:0000259" key="22">
    <source>
        <dbReference type="SMART" id="SM00079"/>
    </source>
</evidence>
<dbReference type="InterPro" id="IPR001828">
    <property type="entry name" value="ANF_lig-bd_rcpt"/>
</dbReference>
<dbReference type="Pfam" id="PF00060">
    <property type="entry name" value="Lig_chan"/>
    <property type="match status" value="1"/>
</dbReference>
<feature type="domain" description="Ionotropic glutamate receptor C-terminal" evidence="22">
    <location>
        <begin position="319"/>
        <end position="701"/>
    </location>
</feature>
<organism evidence="24 25">
    <name type="scientific">Amphibalanus amphitrite</name>
    <name type="common">Striped barnacle</name>
    <name type="synonym">Balanus amphitrite</name>
    <dbReference type="NCBI Taxonomy" id="1232801"/>
    <lineage>
        <taxon>Eukaryota</taxon>
        <taxon>Metazoa</taxon>
        <taxon>Ecdysozoa</taxon>
        <taxon>Arthropoda</taxon>
        <taxon>Crustacea</taxon>
        <taxon>Multicrustacea</taxon>
        <taxon>Cirripedia</taxon>
        <taxon>Thoracica</taxon>
        <taxon>Thoracicalcarea</taxon>
        <taxon>Balanomorpha</taxon>
        <taxon>Balanoidea</taxon>
        <taxon>Balanidae</taxon>
        <taxon>Amphibalaninae</taxon>
        <taxon>Amphibalanus</taxon>
    </lineage>
</organism>
<evidence type="ECO:0000256" key="11">
    <source>
        <dbReference type="ARBA" id="ARBA00023180"/>
    </source>
</evidence>
<evidence type="ECO:0000256" key="21">
    <source>
        <dbReference type="SAM" id="SignalP"/>
    </source>
</evidence>
<dbReference type="PANTHER" id="PTHR18966">
    <property type="entry name" value="IONOTROPIC GLUTAMATE RECEPTOR"/>
    <property type="match status" value="1"/>
</dbReference>
<evidence type="ECO:0000256" key="7">
    <source>
        <dbReference type="ARBA" id="ARBA00023018"/>
    </source>
</evidence>
<evidence type="ECO:0000259" key="23">
    <source>
        <dbReference type="SMART" id="SM00918"/>
    </source>
</evidence>
<keyword evidence="3" id="KW-1003">Cell membrane</keyword>
<dbReference type="PRINTS" id="PR00177">
    <property type="entry name" value="NMDARECEPTOR"/>
</dbReference>
<evidence type="ECO:0000256" key="4">
    <source>
        <dbReference type="ARBA" id="ARBA00022692"/>
    </source>
</evidence>
<evidence type="ECO:0000256" key="6">
    <source>
        <dbReference type="ARBA" id="ARBA00022989"/>
    </source>
</evidence>
<dbReference type="FunFam" id="3.40.190.10:FF:000178">
    <property type="entry name" value="Glutamate receptor subunit"/>
    <property type="match status" value="1"/>
</dbReference>
<comment type="subcellular location">
    <subcellularLocation>
        <location evidence="15">Postsynaptic cell membrane</location>
        <topology evidence="15">Multi-pass membrane protein</topology>
    </subcellularLocation>
</comment>